<protein>
    <submittedName>
        <fullName evidence="3">Antibiotic biosynthesis monooxygenase</fullName>
    </submittedName>
</protein>
<dbReference type="Gene3D" id="3.30.70.100">
    <property type="match status" value="1"/>
</dbReference>
<dbReference type="RefSeq" id="WP_394823609.1">
    <property type="nucleotide sequence ID" value="NZ_CP089984.1"/>
</dbReference>
<proteinExistence type="predicted"/>
<gene>
    <name evidence="3" type="ORF">LZC94_39955</name>
</gene>
<dbReference type="InterPro" id="IPR011008">
    <property type="entry name" value="Dimeric_a/b-barrel"/>
</dbReference>
<evidence type="ECO:0000313" key="4">
    <source>
        <dbReference type="Proteomes" id="UP001370348"/>
    </source>
</evidence>
<dbReference type="GO" id="GO:0004497">
    <property type="term" value="F:monooxygenase activity"/>
    <property type="evidence" value="ECO:0007669"/>
    <property type="project" value="UniProtKB-KW"/>
</dbReference>
<keyword evidence="4" id="KW-1185">Reference proteome</keyword>
<evidence type="ECO:0000313" key="3">
    <source>
        <dbReference type="EMBL" id="WXB13992.1"/>
    </source>
</evidence>
<sequence length="250" mass="28433">MATSFLGMGCASDPPPAATTPSTSASSGNTSITKAMVARVWHGRTPGAKSEEYTRYLDENGVRKILGIPNNRGCQMLRRIDGDNNAEFFVVSYWDNREDIKKFAGDDIEKTHNLPRDPEFLIELEPKVRHFDLIVDQLPKGQPRIARMWHGRTPAAKAEEYTRYTKEQGLAKIQSIEGNRGVQLFRRPDGETTEYMVVSYWDSRDDIKKYAGADIEKVHSLPRDPEFLIELEPKVRNLDLVVHERRASMP</sequence>
<feature type="compositionally biased region" description="Low complexity" evidence="1">
    <location>
        <begin position="19"/>
        <end position="30"/>
    </location>
</feature>
<feature type="region of interest" description="Disordered" evidence="1">
    <location>
        <begin position="1"/>
        <end position="30"/>
    </location>
</feature>
<evidence type="ECO:0000256" key="1">
    <source>
        <dbReference type="SAM" id="MobiDB-lite"/>
    </source>
</evidence>
<accession>A0ABZ2LY63</accession>
<reference evidence="3 4" key="1">
    <citation type="submission" date="2021-12" db="EMBL/GenBank/DDBJ databases">
        <title>Discovery of the Pendulisporaceae a myxobacterial family with distinct sporulation behavior and unique specialized metabolism.</title>
        <authorList>
            <person name="Garcia R."/>
            <person name="Popoff A."/>
            <person name="Bader C.D."/>
            <person name="Loehr J."/>
            <person name="Walesch S."/>
            <person name="Walt C."/>
            <person name="Boldt J."/>
            <person name="Bunk B."/>
            <person name="Haeckl F.J.F.P.J."/>
            <person name="Gunesch A.P."/>
            <person name="Birkelbach J."/>
            <person name="Nuebel U."/>
            <person name="Pietschmann T."/>
            <person name="Bach T."/>
            <person name="Mueller R."/>
        </authorList>
    </citation>
    <scope>NUCLEOTIDE SEQUENCE [LARGE SCALE GENOMIC DNA]</scope>
    <source>
        <strain evidence="3 4">MSr11954</strain>
    </source>
</reference>
<dbReference type="Pfam" id="PF03992">
    <property type="entry name" value="ABM"/>
    <property type="match status" value="1"/>
</dbReference>
<keyword evidence="3" id="KW-0560">Oxidoreductase</keyword>
<organism evidence="3 4">
    <name type="scientific">Pendulispora albinea</name>
    <dbReference type="NCBI Taxonomy" id="2741071"/>
    <lineage>
        <taxon>Bacteria</taxon>
        <taxon>Pseudomonadati</taxon>
        <taxon>Myxococcota</taxon>
        <taxon>Myxococcia</taxon>
        <taxon>Myxococcales</taxon>
        <taxon>Sorangiineae</taxon>
        <taxon>Pendulisporaceae</taxon>
        <taxon>Pendulispora</taxon>
    </lineage>
</organism>
<dbReference type="SUPFAM" id="SSF54909">
    <property type="entry name" value="Dimeric alpha+beta barrel"/>
    <property type="match status" value="2"/>
</dbReference>
<keyword evidence="3" id="KW-0503">Monooxygenase</keyword>
<feature type="domain" description="ABM" evidence="2">
    <location>
        <begin position="154"/>
        <end position="212"/>
    </location>
</feature>
<name>A0ABZ2LY63_9BACT</name>
<evidence type="ECO:0000259" key="2">
    <source>
        <dbReference type="Pfam" id="PF03992"/>
    </source>
</evidence>
<dbReference type="EMBL" id="CP089984">
    <property type="protein sequence ID" value="WXB13992.1"/>
    <property type="molecule type" value="Genomic_DNA"/>
</dbReference>
<dbReference type="InterPro" id="IPR007138">
    <property type="entry name" value="ABM_dom"/>
</dbReference>
<dbReference type="Proteomes" id="UP001370348">
    <property type="component" value="Chromosome"/>
</dbReference>